<evidence type="ECO:0000256" key="4">
    <source>
        <dbReference type="ARBA" id="ARBA00023136"/>
    </source>
</evidence>
<feature type="transmembrane region" description="Helical" evidence="7">
    <location>
        <begin position="756"/>
        <end position="779"/>
    </location>
</feature>
<dbReference type="InterPro" id="IPR001611">
    <property type="entry name" value="Leu-rich_rpt"/>
</dbReference>
<evidence type="ECO:0000313" key="8">
    <source>
        <dbReference type="EMBL" id="KAL3759160.1"/>
    </source>
</evidence>
<name>A0ABD3M561_9STRA</name>
<reference evidence="8 9" key="1">
    <citation type="submission" date="2024-10" db="EMBL/GenBank/DDBJ databases">
        <title>Updated reference genomes for cyclostephanoid diatoms.</title>
        <authorList>
            <person name="Roberts W.R."/>
            <person name="Alverson A.J."/>
        </authorList>
    </citation>
    <scope>NUCLEOTIDE SEQUENCE [LARGE SCALE GENOMIC DNA]</scope>
    <source>
        <strain evidence="8 9">AJA232-27</strain>
    </source>
</reference>
<feature type="compositionally biased region" description="Low complexity" evidence="6">
    <location>
        <begin position="359"/>
        <end position="370"/>
    </location>
</feature>
<evidence type="ECO:0000256" key="2">
    <source>
        <dbReference type="ARBA" id="ARBA00022692"/>
    </source>
</evidence>
<keyword evidence="5" id="KW-0479">Metal-binding</keyword>
<dbReference type="AlphaFoldDB" id="A0ABD3M561"/>
<dbReference type="InterPro" id="IPR032675">
    <property type="entry name" value="LRR_dom_sf"/>
</dbReference>
<keyword evidence="5" id="KW-0862">Zinc</keyword>
<keyword evidence="2 7" id="KW-0812">Transmembrane</keyword>
<dbReference type="Proteomes" id="UP001530293">
    <property type="component" value="Unassembled WGS sequence"/>
</dbReference>
<dbReference type="PANTHER" id="PTHR20855">
    <property type="entry name" value="ADIPOR/PROGESTIN RECEPTOR-RELATED"/>
    <property type="match status" value="1"/>
</dbReference>
<organism evidence="8 9">
    <name type="scientific">Discostella pseudostelligera</name>
    <dbReference type="NCBI Taxonomy" id="259834"/>
    <lineage>
        <taxon>Eukaryota</taxon>
        <taxon>Sar</taxon>
        <taxon>Stramenopiles</taxon>
        <taxon>Ochrophyta</taxon>
        <taxon>Bacillariophyta</taxon>
        <taxon>Coscinodiscophyceae</taxon>
        <taxon>Thalassiosirophycidae</taxon>
        <taxon>Stephanodiscales</taxon>
        <taxon>Stephanodiscaceae</taxon>
        <taxon>Discostella</taxon>
    </lineage>
</organism>
<dbReference type="Gene3D" id="3.80.10.10">
    <property type="entry name" value="Ribonuclease Inhibitor"/>
    <property type="match status" value="1"/>
</dbReference>
<evidence type="ECO:0000256" key="6">
    <source>
        <dbReference type="SAM" id="MobiDB-lite"/>
    </source>
</evidence>
<evidence type="ECO:0000256" key="7">
    <source>
        <dbReference type="SAM" id="Phobius"/>
    </source>
</evidence>
<keyword evidence="3 7" id="KW-1133">Transmembrane helix</keyword>
<evidence type="ECO:0000256" key="3">
    <source>
        <dbReference type="ARBA" id="ARBA00022989"/>
    </source>
</evidence>
<dbReference type="SMART" id="SM00368">
    <property type="entry name" value="LRR_RI"/>
    <property type="match status" value="3"/>
</dbReference>
<feature type="region of interest" description="Disordered" evidence="6">
    <location>
        <begin position="274"/>
        <end position="293"/>
    </location>
</feature>
<dbReference type="Pfam" id="PF13516">
    <property type="entry name" value="LRR_6"/>
    <property type="match status" value="1"/>
</dbReference>
<evidence type="ECO:0000256" key="5">
    <source>
        <dbReference type="PIRSR" id="PIRSR604254-1"/>
    </source>
</evidence>
<feature type="transmembrane region" description="Helical" evidence="7">
    <location>
        <begin position="845"/>
        <end position="864"/>
    </location>
</feature>
<feature type="transmembrane region" description="Helical" evidence="7">
    <location>
        <begin position="697"/>
        <end position="720"/>
    </location>
</feature>
<dbReference type="EMBL" id="JALLBG020000212">
    <property type="protein sequence ID" value="KAL3759160.1"/>
    <property type="molecule type" value="Genomic_DNA"/>
</dbReference>
<feature type="compositionally biased region" description="Polar residues" evidence="6">
    <location>
        <begin position="381"/>
        <end position="406"/>
    </location>
</feature>
<keyword evidence="9" id="KW-1185">Reference proteome</keyword>
<dbReference type="Pfam" id="PF03006">
    <property type="entry name" value="HlyIII"/>
    <property type="match status" value="1"/>
</dbReference>
<evidence type="ECO:0000313" key="9">
    <source>
        <dbReference type="Proteomes" id="UP001530293"/>
    </source>
</evidence>
<dbReference type="InterPro" id="IPR004254">
    <property type="entry name" value="AdipoR/HlyIII-related"/>
</dbReference>
<evidence type="ECO:0000256" key="1">
    <source>
        <dbReference type="ARBA" id="ARBA00004141"/>
    </source>
</evidence>
<comment type="caution">
    <text evidence="8">The sequence shown here is derived from an EMBL/GenBank/DDBJ whole genome shotgun (WGS) entry which is preliminary data.</text>
</comment>
<gene>
    <name evidence="8" type="ORF">ACHAWU_002041</name>
</gene>
<comment type="subcellular location">
    <subcellularLocation>
        <location evidence="1">Membrane</location>
        <topology evidence="1">Multi-pass membrane protein</topology>
    </subcellularLocation>
</comment>
<protein>
    <submittedName>
        <fullName evidence="8">Uncharacterized protein</fullName>
    </submittedName>
</protein>
<feature type="compositionally biased region" description="Low complexity" evidence="6">
    <location>
        <begin position="275"/>
        <end position="292"/>
    </location>
</feature>
<feature type="binding site" evidence="5">
    <location>
        <position position="844"/>
    </location>
    <ligand>
        <name>Zn(2+)</name>
        <dbReference type="ChEBI" id="CHEBI:29105"/>
    </ligand>
</feature>
<dbReference type="SUPFAM" id="SSF52047">
    <property type="entry name" value="RNI-like"/>
    <property type="match status" value="1"/>
</dbReference>
<proteinExistence type="predicted"/>
<keyword evidence="4 7" id="KW-0472">Membrane</keyword>
<dbReference type="PANTHER" id="PTHR20855:SF3">
    <property type="entry name" value="LD03007P"/>
    <property type="match status" value="1"/>
</dbReference>
<dbReference type="GO" id="GO:0016020">
    <property type="term" value="C:membrane"/>
    <property type="evidence" value="ECO:0007669"/>
    <property type="project" value="UniProtKB-SubCell"/>
</dbReference>
<accession>A0ABD3M561</accession>
<feature type="transmembrane region" description="Helical" evidence="7">
    <location>
        <begin position="786"/>
        <end position="807"/>
    </location>
</feature>
<sequence>MPGSKTKNEEPEHWKVAWEVVGHCSGAIVLPVDGCPSAWSSGGVHKYKENDQVSVIKSNTPFARAIYKCKAWPYSWHCGQHSPLDYSGGVLGWEYVGECTGTIGPSPSPTFPPGTLIINGCPAEYNSASNSNKNYKAGDQVARADVVYECREFPYSGYCNQEGFAPGDQYDYMAWNRLGPCDGTKSPTISPMTFLGSAPCTYVKIVATTPTPTPVVTPVDKWSAGTLYESGDQVRVGAKKFQCKPWPMMEDGSANNINVDSNNESLLRRRRRTTRLNNTTVDDDNNPSNNDDIMSDLVQHSAAQQRQQNQRQQDSSLVPLSMQLLRPFYLLSYCPSCNSMHNSNNHNIGHGINNGNGHGSDSSSSTSGENDFFAGNIRKTGGSSENSSTAKNNSTIATLPSSNPPTTELKMPPSPVAVTIEQILQEYTTYTHTYGCSSRLNAGILTTFRFSLPTLRVSGNFFDADMLALCEVLLRHCNGYLSYIKRLDFTLASKEGRDLSMAGNNGRYYGNAMGGGAGGGGGGKKGVRSHGAYALSKVLTISQHIEEVYLNGNRIGSYGSSAIFTAASQNTKLRTLLLRGCRIGERGAISFAHQICAEGSKSGLREVDLSACRIGFRGCYVIEEMLKKKGEALEQGESGEGGRDDIDMMVVDLEGNSLPRGYELCTHGLGILLGTYGTYILNRRISGMPTHYTMSCAIYSASVIVLYTSSTLYHSFFALRQTKFIFCVFDRCAIYLLIAGSYTPFLMISLHHKRIWSLHLLLFIWACAISGILVEACFLNWKHKSIFSLAMYLGMGWSCMVCLPDLVEVLPHNALVLLVAGGLAYTGGVPFFVRNNNLDHSIWHLFVLAGELLSSFCTSLRMFISPVSQS</sequence>
<feature type="region of interest" description="Disordered" evidence="6">
    <location>
        <begin position="351"/>
        <end position="412"/>
    </location>
</feature>
<feature type="binding site" evidence="5">
    <location>
        <position position="840"/>
    </location>
    <ligand>
        <name>Zn(2+)</name>
        <dbReference type="ChEBI" id="CHEBI:29105"/>
    </ligand>
</feature>
<feature type="transmembrane region" description="Helical" evidence="7">
    <location>
        <begin position="813"/>
        <end position="833"/>
    </location>
</feature>
<feature type="binding site" evidence="5">
    <location>
        <position position="714"/>
    </location>
    <ligand>
        <name>Zn(2+)</name>
        <dbReference type="ChEBI" id="CHEBI:29105"/>
    </ligand>
</feature>
<feature type="transmembrane region" description="Helical" evidence="7">
    <location>
        <begin position="732"/>
        <end position="750"/>
    </location>
</feature>